<protein>
    <submittedName>
        <fullName evidence="1">Uncharacterized protein</fullName>
    </submittedName>
</protein>
<evidence type="ECO:0000313" key="1">
    <source>
        <dbReference type="EMBL" id="SIN80736.1"/>
    </source>
</evidence>
<organism evidence="1 2">
    <name type="scientific">Paraburkholderia phenazinium</name>
    <dbReference type="NCBI Taxonomy" id="60549"/>
    <lineage>
        <taxon>Bacteria</taxon>
        <taxon>Pseudomonadati</taxon>
        <taxon>Pseudomonadota</taxon>
        <taxon>Betaproteobacteria</taxon>
        <taxon>Burkholderiales</taxon>
        <taxon>Burkholderiaceae</taxon>
        <taxon>Paraburkholderia</taxon>
    </lineage>
</organism>
<dbReference type="Proteomes" id="UP000184693">
    <property type="component" value="Unassembled WGS sequence"/>
</dbReference>
<dbReference type="EMBL" id="FSRM01000001">
    <property type="protein sequence ID" value="SIN80736.1"/>
    <property type="molecule type" value="Genomic_DNA"/>
</dbReference>
<sequence length="1300" mass="143185">MASHTITAFGPASNPWTLSQEESARQAIASLRGYIYQLHASVAAWMRLPPDGELHLEVAEDYAQLLASPDKAEQILSAVQVKDTRESGSVTLNSADVLKAIETLFSLQESNTGRPVFLTFLTTSKIGRELKDPLPSGTPALEVWSTGAKGSDVAELHDALRARFTNGKLAEFLKNCSMEELRGRLLTRLTFACGEPPWEQLEEDGRDYLVSIRSEVRAEPNAARRAYDVLFAALYRQALKPQARKLDHQAFLAAFWEATAVLIPSQQFIDLTDKALRSDAEAALSALPVTSSSLDFASLAEAARKLRDYGQPPTLLPLFPDVSSQVREALESLSDVDRWVVSHTGTNTKHSARLRFSELLQQREFHHLVYAGPGAGKSHTLSCIATNLLGQVNAMDALAGTSVSDGAGLEGREAITNYGPDELIPLLLPIGGLKTADEVLVQIRTLLPDTNPEDVLRSPRICVLLDGWSEFATGEHFGQRAALLRSLAGVRVIACARHPDPSDTSFKCWTLERLASEQIRVAVEQAFGSLGILSDDLADLLRLPLILSLYLLLGGATSAPGELIAHFHRHLSIHLPEQFEEALSDAVSLLSLARERSYNKFLAALRKAAAARKIAEPQSVLRQLGTITQRGSVTVAIHDLYWSWLSGVGFLRASRIDQAARQLDTRESLTLALQSGEFVEATVVAETANTDAALAATFDASLGRASMDSSLSVMLDPMFQHPYPAVRCRAAIAGIRSNRATYVGKGLDVIDEISAANLYVPDLVEGLDLPSLFTNRATLGSWLGGPGTQTVIEAIATNGDERWLPWLEQMAHGGRLEPTVALAAALACGTEIPTWGATHLPSLLSQSPWLFRFTSGRGANKQLALWLSRNYPQSPDTPFGGWWQSNRVLVSCGDDTVFEELLLRFPSMTNRAQELLGMAIPELGDIWVARFQRVAFASPGAQHHHRLAETLSLEIDDKTAREWIARGYYHTGWRVLVARHGTEVLPELIAELPTSFGGQLRLPALEAMALLGDSPATLLDQLNLRLFNELSQQLGIRPKVGESLILVAATVKPLGIAWLIGQCLRNPKVFGGYHAKLVLEEYVNWTKETGRTLTLGPEMGQMSFERWYASIQFVTNWDNYNSPEALRLVPDVAVEAVLGPFCNDDDRAEKILGRLPALPAYDEALFERMFKSTRLVPLIPKVFADVLNLFPQNQMLRLAQSEHMKEDELFHWLSVATDPSFRETHFLLAKRVISAPLNLHNIRFVANMLRSYAREVLVSFFQPMLSQDGVAESDSLHWLLREAGNARSELLIDEHGKLLH</sequence>
<dbReference type="OrthoDB" id="9042330at2"/>
<reference evidence="1 2" key="1">
    <citation type="submission" date="2016-11" db="EMBL/GenBank/DDBJ databases">
        <authorList>
            <person name="Jaros S."/>
            <person name="Januszkiewicz K."/>
            <person name="Wedrychowicz H."/>
        </authorList>
    </citation>
    <scope>NUCLEOTIDE SEQUENCE [LARGE SCALE GENOMIC DNA]</scope>
    <source>
        <strain evidence="1 2">GAS86</strain>
    </source>
</reference>
<gene>
    <name evidence="1" type="ORF">SAMN05444168_0453</name>
</gene>
<name>A0A1N6ECJ9_9BURK</name>
<evidence type="ECO:0000313" key="2">
    <source>
        <dbReference type="Proteomes" id="UP000184693"/>
    </source>
</evidence>
<dbReference type="RefSeq" id="WP_074262785.1">
    <property type="nucleotide sequence ID" value="NZ_FSRM01000001.1"/>
</dbReference>
<proteinExistence type="predicted"/>
<accession>A0A1N6ECJ9</accession>